<evidence type="ECO:0000259" key="1">
    <source>
        <dbReference type="PROSITE" id="PS50943"/>
    </source>
</evidence>
<dbReference type="CDD" id="cd00093">
    <property type="entry name" value="HTH_XRE"/>
    <property type="match status" value="1"/>
</dbReference>
<evidence type="ECO:0000313" key="2">
    <source>
        <dbReference type="EMBL" id="AYC32201.1"/>
    </source>
</evidence>
<gene>
    <name evidence="2" type="ORF">D3880_07320</name>
</gene>
<dbReference type="Pfam" id="PF09722">
    <property type="entry name" value="Xre_MbcA_ParS_C"/>
    <property type="match status" value="1"/>
</dbReference>
<feature type="domain" description="HTH cro/C1-type" evidence="1">
    <location>
        <begin position="19"/>
        <end position="47"/>
    </location>
</feature>
<dbReference type="KEGG" id="pcav:D3880_07320"/>
<accession>A0A385Z0L4</accession>
<protein>
    <submittedName>
        <fullName evidence="2">DUF2384 domain-containing protein</fullName>
    </submittedName>
</protein>
<dbReference type="PROSITE" id="PS50943">
    <property type="entry name" value="HTH_CROC1"/>
    <property type="match status" value="1"/>
</dbReference>
<dbReference type="AlphaFoldDB" id="A0A385Z0L4"/>
<organism evidence="2 3">
    <name type="scientific">Pseudomonas cavernae</name>
    <dbReference type="NCBI Taxonomy" id="2320867"/>
    <lineage>
        <taxon>Bacteria</taxon>
        <taxon>Pseudomonadati</taxon>
        <taxon>Pseudomonadota</taxon>
        <taxon>Gammaproteobacteria</taxon>
        <taxon>Pseudomonadales</taxon>
        <taxon>Pseudomonadaceae</taxon>
        <taxon>Pseudomonas</taxon>
    </lineage>
</organism>
<evidence type="ECO:0000313" key="3">
    <source>
        <dbReference type="Proteomes" id="UP000265560"/>
    </source>
</evidence>
<keyword evidence="3" id="KW-1185">Reference proteome</keyword>
<dbReference type="InterPro" id="IPR024467">
    <property type="entry name" value="Xre/MbcA/ParS-like_toxin-bd"/>
</dbReference>
<dbReference type="Gene3D" id="1.10.260.40">
    <property type="entry name" value="lambda repressor-like DNA-binding domains"/>
    <property type="match status" value="1"/>
</dbReference>
<dbReference type="SUPFAM" id="SSF47413">
    <property type="entry name" value="lambda repressor-like DNA-binding domains"/>
    <property type="match status" value="1"/>
</dbReference>
<dbReference type="Pfam" id="PF20432">
    <property type="entry name" value="Xre-like-HTH"/>
    <property type="match status" value="1"/>
</dbReference>
<dbReference type="Proteomes" id="UP000265560">
    <property type="component" value="Chromosome"/>
</dbReference>
<proteinExistence type="predicted"/>
<dbReference type="RefSeq" id="WP_119892823.1">
    <property type="nucleotide sequence ID" value="NZ_CP032419.1"/>
</dbReference>
<dbReference type="OrthoDB" id="565125at2"/>
<dbReference type="InterPro" id="IPR010982">
    <property type="entry name" value="Lambda_DNA-bd_dom_sf"/>
</dbReference>
<dbReference type="InterPro" id="IPR046847">
    <property type="entry name" value="Xre-like_HTH"/>
</dbReference>
<dbReference type="InterPro" id="IPR001387">
    <property type="entry name" value="Cro/C1-type_HTH"/>
</dbReference>
<sequence>MSALTRPQLDAEAVLARALLNAREQLGLTQQELAEIVGVHRTAVTRWADSGGLRPQSKTGELALLLIRVYRALFALFGGNLDDMRHFLRTENRHLAGVPLQQMAQVQGLVRLVEYLDAIRGKV</sequence>
<reference evidence="3" key="1">
    <citation type="submission" date="2018-09" db="EMBL/GenBank/DDBJ databases">
        <authorList>
            <person name="Zhu H."/>
        </authorList>
    </citation>
    <scope>NUCLEOTIDE SEQUENCE [LARGE SCALE GENOMIC DNA]</scope>
    <source>
        <strain evidence="3">K2W31S-8</strain>
    </source>
</reference>
<dbReference type="GO" id="GO:0003677">
    <property type="term" value="F:DNA binding"/>
    <property type="evidence" value="ECO:0007669"/>
    <property type="project" value="InterPro"/>
</dbReference>
<name>A0A385Z0L4_9PSED</name>
<dbReference type="EMBL" id="CP032419">
    <property type="protein sequence ID" value="AYC32201.1"/>
    <property type="molecule type" value="Genomic_DNA"/>
</dbReference>